<accession>A0ABR1RVM7</accession>
<organism evidence="8 9">
    <name type="scientific">Apiospora rasikravindrae</name>
    <dbReference type="NCBI Taxonomy" id="990691"/>
    <lineage>
        <taxon>Eukaryota</taxon>
        <taxon>Fungi</taxon>
        <taxon>Dikarya</taxon>
        <taxon>Ascomycota</taxon>
        <taxon>Pezizomycotina</taxon>
        <taxon>Sordariomycetes</taxon>
        <taxon>Xylariomycetidae</taxon>
        <taxon>Amphisphaeriales</taxon>
        <taxon>Apiosporaceae</taxon>
        <taxon>Apiospora</taxon>
    </lineage>
</organism>
<dbReference type="PANTHER" id="PTHR48022:SF31">
    <property type="entry name" value="HEXOSE TRANSPORTER"/>
    <property type="match status" value="1"/>
</dbReference>
<evidence type="ECO:0000256" key="2">
    <source>
        <dbReference type="ARBA" id="ARBA00010992"/>
    </source>
</evidence>
<keyword evidence="5 6" id="KW-0472">Membrane</keyword>
<feature type="transmembrane region" description="Helical" evidence="6">
    <location>
        <begin position="162"/>
        <end position="184"/>
    </location>
</feature>
<feature type="transmembrane region" description="Helical" evidence="6">
    <location>
        <begin position="75"/>
        <end position="94"/>
    </location>
</feature>
<dbReference type="InterPro" id="IPR005828">
    <property type="entry name" value="MFS_sugar_transport-like"/>
</dbReference>
<dbReference type="SUPFAM" id="SSF103473">
    <property type="entry name" value="MFS general substrate transporter"/>
    <property type="match status" value="1"/>
</dbReference>
<comment type="similarity">
    <text evidence="2">Belongs to the major facilitator superfamily. Sugar transporter (TC 2.A.1.1) family.</text>
</comment>
<evidence type="ECO:0000313" key="8">
    <source>
        <dbReference type="EMBL" id="KAK8021969.1"/>
    </source>
</evidence>
<sequence>MGSWPLLPRIGLGNILPFHARNRYPKTRFNNIAVLMACTVFTAATQGYDGTLMGGLNILPQYHEYFRLTNSLRSLNIAINYIGGSLACLCWTWVTDTYGRRVGLFWAAAITIVAAVLQAASVHIAMFCFSRVLIGFGNVASVITGAAYLAETLPWEQRAWGLALFDDFFYVGALVAAAVTLATFRLPSSWAWRIPALLQCIWGGLCIALLPWMPESPRWLIDQGRGREALVVLARINAPDGDVHDDLVRLQFRQIFQTIEYERNPMKYREMLANRGARKRLIITATCALFSMLTGNVIVMYYIGDVLDHAGIHDQELQLVMNLGINATSLVISIVGTFYVDKRGVKSATLLSTGGCAIALFALGVLSKLNDHTDTTSDDYAAVFCTFLFAACYAFGWVPVLFLLPAEMLYFRIRALGMSMFSLVVCVTGIWANFVMPLALQRLGWRLWIMNGAWNLFFLAFVWWYWIEIRGKTLEEIDALFDGGKRSSAPEVAEVLAGRADANWKEKLSTWMSHRFGRSEGPASSQDGRIVTGYSH</sequence>
<evidence type="ECO:0000259" key="7">
    <source>
        <dbReference type="PROSITE" id="PS50850"/>
    </source>
</evidence>
<feature type="transmembrane region" description="Helical" evidence="6">
    <location>
        <begin position="416"/>
        <end position="436"/>
    </location>
</feature>
<evidence type="ECO:0000256" key="4">
    <source>
        <dbReference type="ARBA" id="ARBA00022989"/>
    </source>
</evidence>
<feature type="transmembrane region" description="Helical" evidence="6">
    <location>
        <begin position="190"/>
        <end position="210"/>
    </location>
</feature>
<feature type="transmembrane region" description="Helical" evidence="6">
    <location>
        <begin position="281"/>
        <end position="303"/>
    </location>
</feature>
<comment type="caution">
    <text evidence="8">The sequence shown here is derived from an EMBL/GenBank/DDBJ whole genome shotgun (WGS) entry which is preliminary data.</text>
</comment>
<feature type="transmembrane region" description="Helical" evidence="6">
    <location>
        <begin position="132"/>
        <end position="150"/>
    </location>
</feature>
<feature type="transmembrane region" description="Helical" evidence="6">
    <location>
        <begin position="29"/>
        <end position="48"/>
    </location>
</feature>
<keyword evidence="4 6" id="KW-1133">Transmembrane helix</keyword>
<feature type="domain" description="Major facilitator superfamily (MFS) profile" evidence="7">
    <location>
        <begin position="35"/>
        <end position="470"/>
    </location>
</feature>
<feature type="transmembrane region" description="Helical" evidence="6">
    <location>
        <begin position="323"/>
        <end position="341"/>
    </location>
</feature>
<dbReference type="Proteomes" id="UP001444661">
    <property type="component" value="Unassembled WGS sequence"/>
</dbReference>
<dbReference type="InterPro" id="IPR036259">
    <property type="entry name" value="MFS_trans_sf"/>
</dbReference>
<feature type="transmembrane region" description="Helical" evidence="6">
    <location>
        <begin position="448"/>
        <end position="467"/>
    </location>
</feature>
<dbReference type="Pfam" id="PF00083">
    <property type="entry name" value="Sugar_tr"/>
    <property type="match status" value="1"/>
</dbReference>
<comment type="subcellular location">
    <subcellularLocation>
        <location evidence="1">Membrane</location>
        <topology evidence="1">Multi-pass membrane protein</topology>
    </subcellularLocation>
</comment>
<dbReference type="PANTHER" id="PTHR48022">
    <property type="entry name" value="PLASTIDIC GLUCOSE TRANSPORTER 4"/>
    <property type="match status" value="1"/>
</dbReference>
<dbReference type="PROSITE" id="PS50850">
    <property type="entry name" value="MFS"/>
    <property type="match status" value="1"/>
</dbReference>
<dbReference type="InterPro" id="IPR020846">
    <property type="entry name" value="MFS_dom"/>
</dbReference>
<evidence type="ECO:0000256" key="1">
    <source>
        <dbReference type="ARBA" id="ARBA00004141"/>
    </source>
</evidence>
<feature type="transmembrane region" description="Helical" evidence="6">
    <location>
        <begin position="106"/>
        <end position="126"/>
    </location>
</feature>
<feature type="transmembrane region" description="Helical" evidence="6">
    <location>
        <begin position="348"/>
        <end position="369"/>
    </location>
</feature>
<evidence type="ECO:0000256" key="3">
    <source>
        <dbReference type="ARBA" id="ARBA00022692"/>
    </source>
</evidence>
<feature type="transmembrane region" description="Helical" evidence="6">
    <location>
        <begin position="381"/>
        <end position="404"/>
    </location>
</feature>
<keyword evidence="9" id="KW-1185">Reference proteome</keyword>
<reference evidence="8 9" key="1">
    <citation type="submission" date="2023-01" db="EMBL/GenBank/DDBJ databases">
        <title>Analysis of 21 Apiospora genomes using comparative genomics revels a genus with tremendous synthesis potential of carbohydrate active enzymes and secondary metabolites.</title>
        <authorList>
            <person name="Sorensen T."/>
        </authorList>
    </citation>
    <scope>NUCLEOTIDE SEQUENCE [LARGE SCALE GENOMIC DNA]</scope>
    <source>
        <strain evidence="8 9">CBS 33761</strain>
    </source>
</reference>
<protein>
    <recommendedName>
        <fullName evidence="7">Major facilitator superfamily (MFS) profile domain-containing protein</fullName>
    </recommendedName>
</protein>
<dbReference type="EMBL" id="JAQQWK010000012">
    <property type="protein sequence ID" value="KAK8021969.1"/>
    <property type="molecule type" value="Genomic_DNA"/>
</dbReference>
<keyword evidence="3 6" id="KW-0812">Transmembrane</keyword>
<dbReference type="Gene3D" id="1.20.1250.20">
    <property type="entry name" value="MFS general substrate transporter like domains"/>
    <property type="match status" value="1"/>
</dbReference>
<dbReference type="InterPro" id="IPR050360">
    <property type="entry name" value="MFS_Sugar_Transporters"/>
</dbReference>
<evidence type="ECO:0000313" key="9">
    <source>
        <dbReference type="Proteomes" id="UP001444661"/>
    </source>
</evidence>
<name>A0ABR1RVM7_9PEZI</name>
<gene>
    <name evidence="8" type="ORF">PG993_012736</name>
</gene>
<evidence type="ECO:0000256" key="5">
    <source>
        <dbReference type="ARBA" id="ARBA00023136"/>
    </source>
</evidence>
<evidence type="ECO:0000256" key="6">
    <source>
        <dbReference type="SAM" id="Phobius"/>
    </source>
</evidence>
<proteinExistence type="inferred from homology"/>